<feature type="transmembrane region" description="Helical" evidence="1">
    <location>
        <begin position="7"/>
        <end position="33"/>
    </location>
</feature>
<dbReference type="Pfam" id="PF20151">
    <property type="entry name" value="DUF6533"/>
    <property type="match status" value="1"/>
</dbReference>
<keyword evidence="1" id="KW-0472">Membrane</keyword>
<feature type="transmembrane region" description="Helical" evidence="1">
    <location>
        <begin position="207"/>
        <end position="229"/>
    </location>
</feature>
<proteinExistence type="predicted"/>
<name>A0A371DNH9_9APHY</name>
<sequence length="325" mass="35301">MSSNAAAAATVALFGNLYTGSFCAVATSVLFIYDAFVTFDSEVACFWSAARTGASLLFFANKWLFMASRVMLLYEFASFPSNKMLLLPNGVTGNFDTAVHARSSKPLGLLVLALSLAPVGANLVPYGYQLSGQYFPPLGCLQTDNTTAALNLSGDHLSSTGHRCGHTTHLDHLDKAEQSGRSERYSKVQKTFTIRHPLSRWYVSPRIIYFVVLFVLNLLHLVFTATAVAGDGSNADSIIPTFTAPLTAIIVSRFLLELQAATQTVVRLDPDDPLHSSRNPYDSTPRFISSLGGFINMELPVPSDDVLEVNVGSYSDGEDRSMSFE</sequence>
<organism evidence="3 4">
    <name type="scientific">Lentinus brumalis</name>
    <dbReference type="NCBI Taxonomy" id="2498619"/>
    <lineage>
        <taxon>Eukaryota</taxon>
        <taxon>Fungi</taxon>
        <taxon>Dikarya</taxon>
        <taxon>Basidiomycota</taxon>
        <taxon>Agaricomycotina</taxon>
        <taxon>Agaricomycetes</taxon>
        <taxon>Polyporales</taxon>
        <taxon>Polyporaceae</taxon>
        <taxon>Lentinus</taxon>
    </lineage>
</organism>
<evidence type="ECO:0000313" key="3">
    <source>
        <dbReference type="EMBL" id="RDX54103.1"/>
    </source>
</evidence>
<evidence type="ECO:0000313" key="4">
    <source>
        <dbReference type="Proteomes" id="UP000256964"/>
    </source>
</evidence>
<dbReference type="OrthoDB" id="2745317at2759"/>
<protein>
    <recommendedName>
        <fullName evidence="2">DUF6533 domain-containing protein</fullName>
    </recommendedName>
</protein>
<dbReference type="STRING" id="139420.A0A371DNH9"/>
<dbReference type="Proteomes" id="UP000256964">
    <property type="component" value="Unassembled WGS sequence"/>
</dbReference>
<dbReference type="EMBL" id="KZ857385">
    <property type="protein sequence ID" value="RDX54103.1"/>
    <property type="molecule type" value="Genomic_DNA"/>
</dbReference>
<keyword evidence="4" id="KW-1185">Reference proteome</keyword>
<keyword evidence="1" id="KW-0812">Transmembrane</keyword>
<evidence type="ECO:0000256" key="1">
    <source>
        <dbReference type="SAM" id="Phobius"/>
    </source>
</evidence>
<feature type="domain" description="DUF6533" evidence="2">
    <location>
        <begin position="23"/>
        <end position="66"/>
    </location>
</feature>
<keyword evidence="1" id="KW-1133">Transmembrane helix</keyword>
<reference evidence="3 4" key="1">
    <citation type="journal article" date="2018" name="Biotechnol. Biofuels">
        <title>Integrative visual omics of the white-rot fungus Polyporus brumalis exposes the biotechnological potential of its oxidative enzymes for delignifying raw plant biomass.</title>
        <authorList>
            <person name="Miyauchi S."/>
            <person name="Rancon A."/>
            <person name="Drula E."/>
            <person name="Hage H."/>
            <person name="Chaduli D."/>
            <person name="Favel A."/>
            <person name="Grisel S."/>
            <person name="Henrissat B."/>
            <person name="Herpoel-Gimbert I."/>
            <person name="Ruiz-Duenas F.J."/>
            <person name="Chevret D."/>
            <person name="Hainaut M."/>
            <person name="Lin J."/>
            <person name="Wang M."/>
            <person name="Pangilinan J."/>
            <person name="Lipzen A."/>
            <person name="Lesage-Meessen L."/>
            <person name="Navarro D."/>
            <person name="Riley R."/>
            <person name="Grigoriev I.V."/>
            <person name="Zhou S."/>
            <person name="Raouche S."/>
            <person name="Rosso M.N."/>
        </authorList>
    </citation>
    <scope>NUCLEOTIDE SEQUENCE [LARGE SCALE GENOMIC DNA]</scope>
    <source>
        <strain evidence="3 4">BRFM 1820</strain>
    </source>
</reference>
<dbReference type="AlphaFoldDB" id="A0A371DNH9"/>
<feature type="transmembrane region" description="Helical" evidence="1">
    <location>
        <begin position="53"/>
        <end position="74"/>
    </location>
</feature>
<gene>
    <name evidence="3" type="ORF">OH76DRAFT_1062680</name>
</gene>
<dbReference type="InterPro" id="IPR045340">
    <property type="entry name" value="DUF6533"/>
</dbReference>
<accession>A0A371DNH9</accession>
<evidence type="ECO:0000259" key="2">
    <source>
        <dbReference type="Pfam" id="PF20151"/>
    </source>
</evidence>